<evidence type="ECO:0000313" key="2">
    <source>
        <dbReference type="EMBL" id="MBW0524129.1"/>
    </source>
</evidence>
<keyword evidence="3" id="KW-1185">Reference proteome</keyword>
<dbReference type="EMBL" id="AVOT02030814">
    <property type="protein sequence ID" value="MBW0524129.1"/>
    <property type="molecule type" value="Genomic_DNA"/>
</dbReference>
<feature type="compositionally biased region" description="Basic and acidic residues" evidence="1">
    <location>
        <begin position="52"/>
        <end position="71"/>
    </location>
</feature>
<dbReference type="OrthoDB" id="5552562at2759"/>
<evidence type="ECO:0000256" key="1">
    <source>
        <dbReference type="SAM" id="MobiDB-lite"/>
    </source>
</evidence>
<dbReference type="AlphaFoldDB" id="A0A9Q3EMX6"/>
<comment type="caution">
    <text evidence="2">The sequence shown here is derived from an EMBL/GenBank/DDBJ whole genome shotgun (WGS) entry which is preliminary data.</text>
</comment>
<feature type="compositionally biased region" description="Polar residues" evidence="1">
    <location>
        <begin position="18"/>
        <end position="43"/>
    </location>
</feature>
<feature type="region of interest" description="Disordered" evidence="1">
    <location>
        <begin position="1"/>
        <end position="71"/>
    </location>
</feature>
<name>A0A9Q3EMX6_9BASI</name>
<reference evidence="2" key="1">
    <citation type="submission" date="2021-03" db="EMBL/GenBank/DDBJ databases">
        <title>Draft genome sequence of rust myrtle Austropuccinia psidii MF-1, a brazilian biotype.</title>
        <authorList>
            <person name="Quecine M.C."/>
            <person name="Pachon D.M.R."/>
            <person name="Bonatelli M.L."/>
            <person name="Correr F.H."/>
            <person name="Franceschini L.M."/>
            <person name="Leite T.F."/>
            <person name="Margarido G.R.A."/>
            <person name="Almeida C.A."/>
            <person name="Ferrarezi J.A."/>
            <person name="Labate C.A."/>
        </authorList>
    </citation>
    <scope>NUCLEOTIDE SEQUENCE</scope>
    <source>
        <strain evidence="2">MF-1</strain>
    </source>
</reference>
<dbReference type="Proteomes" id="UP000765509">
    <property type="component" value="Unassembled WGS sequence"/>
</dbReference>
<accession>A0A9Q3EMX6</accession>
<organism evidence="2 3">
    <name type="scientific">Austropuccinia psidii MF-1</name>
    <dbReference type="NCBI Taxonomy" id="1389203"/>
    <lineage>
        <taxon>Eukaryota</taxon>
        <taxon>Fungi</taxon>
        <taxon>Dikarya</taxon>
        <taxon>Basidiomycota</taxon>
        <taxon>Pucciniomycotina</taxon>
        <taxon>Pucciniomycetes</taxon>
        <taxon>Pucciniales</taxon>
        <taxon>Sphaerophragmiaceae</taxon>
        <taxon>Austropuccinia</taxon>
    </lineage>
</organism>
<proteinExistence type="predicted"/>
<gene>
    <name evidence="2" type="ORF">O181_063844</name>
</gene>
<protein>
    <submittedName>
        <fullName evidence="2">Uncharacterized protein</fullName>
    </submittedName>
</protein>
<evidence type="ECO:0000313" key="3">
    <source>
        <dbReference type="Proteomes" id="UP000765509"/>
    </source>
</evidence>
<sequence length="137" mass="15759">MDLTPEVDIRYHERQKETNNFQEKNTEASKSSSSHPKNYTSSIQKKKNSRVQKREKPHPSLLDRDHKLMGSEKERGFKEGLCAYYGGNNSIEACFTRPQNQLTQTEGRFPSQGKALVNIMLCSTVFSIFHPGNNFEF</sequence>
<feature type="compositionally biased region" description="Basic and acidic residues" evidence="1">
    <location>
        <begin position="7"/>
        <end position="17"/>
    </location>
</feature>